<dbReference type="KEGG" id="mro:MROS_1308"/>
<organism evidence="1 2">
    <name type="scientific">Melioribacter roseus (strain DSM 23840 / JCM 17771 / VKM B-2668 / P3M-2)</name>
    <dbReference type="NCBI Taxonomy" id="1191523"/>
    <lineage>
        <taxon>Bacteria</taxon>
        <taxon>Pseudomonadati</taxon>
        <taxon>Ignavibacteriota</taxon>
        <taxon>Ignavibacteria</taxon>
        <taxon>Ignavibacteriales</taxon>
        <taxon>Melioribacteraceae</taxon>
        <taxon>Melioribacter</taxon>
    </lineage>
</organism>
<dbReference type="OrthoDB" id="1491714at2"/>
<dbReference type="Proteomes" id="UP000009011">
    <property type="component" value="Chromosome"/>
</dbReference>
<sequence length="680" mass="74410">MKYKLLLVALPIAVLSNGCDINEPAAPVWDVSVTAPIANKEYLISDVLEGESDNLFHYNDGTNKGVLYYTDSYKIDKITFGDKLKIDGFSESIIERIGGLKIESDTVQGNVGSAELGLNPSAGIAVPPVKDKKVSSDLSEPGNFLQARFRSGSFDLVIRNNFTDDVDITVSNISLVNSDDGNVIASYNGNVTIPASQSVSVSDLKINTEIYVKNRLKIEAVLSTSGSGGKVVAVPEYFLTLTAITKNLEVSEATAKFPEQDFLSLNGSIKIGDNNEKISKAVIKLGSLDLKLTNITELNAEIRYRFPDIKTADGKVFEGAAVIAGGQSQKLLDNKSLAGFSVEAENAQLEELNYTIDYKIVSDNQYKTIRSGDYAKAEFEFSELTFEEFEGFILPFEFEPERTSFAFDIEKNKIDFEKLLLSNPALSIRLNSTANIKFLIAGKLKLYMPDGTVKNFNLNDATLSSVLITPSTERIYLNGDSVSAFIKNLDDIPDSAAIELSTMVNPDFEYVSVKSTDDIDGELEAEIPLDFGIQYAEYSDSIDIELSNDDRDLLRDIKYLEANLNVENGLPINISFTGRLYDAAGNFLTYFPPAEFQDTVITIQPAETDGNGYAVLPAETHVKVIVDGAASAKIADAAYMKVRLRFGTASADKPVKIRSTDTIRIKAFGVSEYKIEPGNN</sequence>
<dbReference type="eggNOG" id="ENOG50300D5">
    <property type="taxonomic scope" value="Bacteria"/>
</dbReference>
<evidence type="ECO:0000313" key="1">
    <source>
        <dbReference type="EMBL" id="AFN74545.1"/>
    </source>
</evidence>
<dbReference type="EMBL" id="CP003557">
    <property type="protein sequence ID" value="AFN74545.1"/>
    <property type="molecule type" value="Genomic_DNA"/>
</dbReference>
<dbReference type="STRING" id="1191523.MROS_1308"/>
<evidence type="ECO:0000313" key="2">
    <source>
        <dbReference type="Proteomes" id="UP000009011"/>
    </source>
</evidence>
<gene>
    <name evidence="1" type="ordered locus">MROS_1308</name>
</gene>
<keyword evidence="2" id="KW-1185">Reference proteome</keyword>
<dbReference type="AlphaFoldDB" id="I6Z5V6"/>
<proteinExistence type="predicted"/>
<reference evidence="1 2" key="1">
    <citation type="journal article" date="2013" name="PLoS ONE">
        <title>Genomic analysis of Melioribacter roseus, facultatively anaerobic organotrophic bacterium representing a novel deep lineage within Bacteriodetes/Chlorobi group.</title>
        <authorList>
            <person name="Kadnikov V.V."/>
            <person name="Mardanov A.V."/>
            <person name="Podosokorskaya O.A."/>
            <person name="Gavrilov S.N."/>
            <person name="Kublanov I.V."/>
            <person name="Beletsky A.V."/>
            <person name="Bonch-Osmolovskaya E.A."/>
            <person name="Ravin N.V."/>
        </authorList>
    </citation>
    <scope>NUCLEOTIDE SEQUENCE [LARGE SCALE GENOMIC DNA]</scope>
    <source>
        <strain evidence="2">JCM 17771 / P3M-2</strain>
    </source>
</reference>
<name>I6Z5V6_MELRP</name>
<protein>
    <submittedName>
        <fullName evidence="1">Uncharacterized protein</fullName>
    </submittedName>
</protein>
<dbReference type="RefSeq" id="WP_014855980.1">
    <property type="nucleotide sequence ID" value="NC_018178.1"/>
</dbReference>
<dbReference type="HOGENOM" id="CLU_404292_0_0_10"/>
<accession>I6Z5V6</accession>